<dbReference type="InterPro" id="IPR039498">
    <property type="entry name" value="NTP_transf_5"/>
</dbReference>
<dbReference type="EMBL" id="QSAQ01000029">
    <property type="protein sequence ID" value="RGW66740.1"/>
    <property type="molecule type" value="Genomic_DNA"/>
</dbReference>
<protein>
    <recommendedName>
        <fullName evidence="3">Nucleotidyltransferase family protein</fullName>
    </recommendedName>
</protein>
<gene>
    <name evidence="1" type="ORF">DWV60_10920</name>
</gene>
<reference evidence="1 2" key="1">
    <citation type="submission" date="2018-08" db="EMBL/GenBank/DDBJ databases">
        <title>A genome reference for cultivated species of the human gut microbiota.</title>
        <authorList>
            <person name="Zou Y."/>
            <person name="Xue W."/>
            <person name="Luo G."/>
        </authorList>
    </citation>
    <scope>NUCLEOTIDE SEQUENCE [LARGE SCALE GENOMIC DNA]</scope>
    <source>
        <strain evidence="1 2">AF11-14</strain>
    </source>
</reference>
<comment type="caution">
    <text evidence="1">The sequence shown here is derived from an EMBL/GenBank/DDBJ whole genome shotgun (WGS) entry which is preliminary data.</text>
</comment>
<evidence type="ECO:0000313" key="1">
    <source>
        <dbReference type="EMBL" id="RGW66740.1"/>
    </source>
</evidence>
<evidence type="ECO:0000313" key="2">
    <source>
        <dbReference type="Proteomes" id="UP000286077"/>
    </source>
</evidence>
<sequence length="373" mass="43125">MVAGTETMNQSKDLLLKFLRAVLFGEKLDASDFAEADWKSILQLADEQTVSALLLDGMSLLSSECITIPLGDKLKRIATMQRIEQINRLHRKVIVKITKALKSEGISVVFMKGQTTALRYPNPLHRTPGDIDFAVNPKDFKKTMEVLEKIGKVDHDLVHEHHGMAWVDGVTVEPHYKVHNYQCPSTDHAMQEMFASVFPSELSSADMDGYAVPVFPPTFESVFLISHMVNHVYEEGLGLRQVIDYAMFLSSCADKIDWLQHHEYLHQMHMERAWRIFTCICVDYLGMSLPSQVEPFSHQEKVWAEKMMTDIMRVGNFGRGEYVFQHRGFKDAFNNYCWVAKRCWNLGFVCPCEARWWIISKVKRFFWKKSFKK</sequence>
<dbReference type="Proteomes" id="UP000286077">
    <property type="component" value="Unassembled WGS sequence"/>
</dbReference>
<evidence type="ECO:0008006" key="3">
    <source>
        <dbReference type="Google" id="ProtNLM"/>
    </source>
</evidence>
<accession>A0AA92U256</accession>
<dbReference type="AlphaFoldDB" id="A0AA92U256"/>
<name>A0AA92U256_9BACT</name>
<organism evidence="1 2">
    <name type="scientific">Segatella copri</name>
    <dbReference type="NCBI Taxonomy" id="165179"/>
    <lineage>
        <taxon>Bacteria</taxon>
        <taxon>Pseudomonadati</taxon>
        <taxon>Bacteroidota</taxon>
        <taxon>Bacteroidia</taxon>
        <taxon>Bacteroidales</taxon>
        <taxon>Prevotellaceae</taxon>
        <taxon>Segatella</taxon>
    </lineage>
</organism>
<proteinExistence type="predicted"/>
<dbReference type="Pfam" id="PF14907">
    <property type="entry name" value="NTP_transf_5"/>
    <property type="match status" value="1"/>
</dbReference>